<dbReference type="PANTHER" id="PTHR30055">
    <property type="entry name" value="HTH-TYPE TRANSCRIPTIONAL REGULATOR RUTR"/>
    <property type="match status" value="1"/>
</dbReference>
<evidence type="ECO:0000256" key="2">
    <source>
        <dbReference type="ARBA" id="ARBA00023125"/>
    </source>
</evidence>
<dbReference type="Proteomes" id="UP001139158">
    <property type="component" value="Unassembled WGS sequence"/>
</dbReference>
<dbReference type="RefSeq" id="WP_227894708.1">
    <property type="nucleotide sequence ID" value="NZ_CP099466.1"/>
</dbReference>
<accession>A0A9X1SAQ8</accession>
<evidence type="ECO:0000259" key="5">
    <source>
        <dbReference type="PROSITE" id="PS50977"/>
    </source>
</evidence>
<reference evidence="6" key="1">
    <citation type="submission" date="2021-10" db="EMBL/GenBank/DDBJ databases">
        <title>Novel species in genus Arthrobacter.</title>
        <authorList>
            <person name="Liu Y."/>
        </authorList>
    </citation>
    <scope>NUCLEOTIDE SEQUENCE</scope>
    <source>
        <strain evidence="6">Zg-Y453</strain>
    </source>
</reference>
<feature type="domain" description="HTH tetR-type" evidence="5">
    <location>
        <begin position="16"/>
        <end position="76"/>
    </location>
</feature>
<dbReference type="PROSITE" id="PS50977">
    <property type="entry name" value="HTH_TETR_2"/>
    <property type="match status" value="1"/>
</dbReference>
<dbReference type="SUPFAM" id="SSF48498">
    <property type="entry name" value="Tetracyclin repressor-like, C-terminal domain"/>
    <property type="match status" value="1"/>
</dbReference>
<keyword evidence="7" id="KW-1185">Reference proteome</keyword>
<dbReference type="SUPFAM" id="SSF46689">
    <property type="entry name" value="Homeodomain-like"/>
    <property type="match status" value="1"/>
</dbReference>
<keyword evidence="1" id="KW-0805">Transcription regulation</keyword>
<keyword evidence="3" id="KW-0804">Transcription</keyword>
<name>A0A9X1SAQ8_9MICC</name>
<dbReference type="EMBL" id="JAJFZV010000003">
    <property type="protein sequence ID" value="MCC3296950.1"/>
    <property type="molecule type" value="Genomic_DNA"/>
</dbReference>
<dbReference type="GO" id="GO:0003700">
    <property type="term" value="F:DNA-binding transcription factor activity"/>
    <property type="evidence" value="ECO:0007669"/>
    <property type="project" value="TreeGrafter"/>
</dbReference>
<evidence type="ECO:0000256" key="3">
    <source>
        <dbReference type="ARBA" id="ARBA00023163"/>
    </source>
</evidence>
<protein>
    <submittedName>
        <fullName evidence="6">TetR/AcrR family transcriptional regulator</fullName>
    </submittedName>
</protein>
<gene>
    <name evidence="6" type="ORF">LJ757_03910</name>
</gene>
<dbReference type="InterPro" id="IPR011075">
    <property type="entry name" value="TetR_C"/>
</dbReference>
<dbReference type="InterPro" id="IPR009057">
    <property type="entry name" value="Homeodomain-like_sf"/>
</dbReference>
<keyword evidence="2 4" id="KW-0238">DNA-binding</keyword>
<proteinExistence type="predicted"/>
<evidence type="ECO:0000313" key="6">
    <source>
        <dbReference type="EMBL" id="MCC3296950.1"/>
    </source>
</evidence>
<dbReference type="PRINTS" id="PR00455">
    <property type="entry name" value="HTHTETR"/>
</dbReference>
<dbReference type="Gene3D" id="1.10.10.60">
    <property type="entry name" value="Homeodomain-like"/>
    <property type="match status" value="1"/>
</dbReference>
<evidence type="ECO:0000256" key="4">
    <source>
        <dbReference type="PROSITE-ProRule" id="PRU00335"/>
    </source>
</evidence>
<evidence type="ECO:0000313" key="7">
    <source>
        <dbReference type="Proteomes" id="UP001139158"/>
    </source>
</evidence>
<feature type="DNA-binding region" description="H-T-H motif" evidence="4">
    <location>
        <begin position="39"/>
        <end position="58"/>
    </location>
</feature>
<dbReference type="InterPro" id="IPR036271">
    <property type="entry name" value="Tet_transcr_reg_TetR-rel_C_sf"/>
</dbReference>
<dbReference type="Pfam" id="PF00440">
    <property type="entry name" value="TetR_N"/>
    <property type="match status" value="1"/>
</dbReference>
<comment type="caution">
    <text evidence="6">The sequence shown here is derived from an EMBL/GenBank/DDBJ whole genome shotgun (WGS) entry which is preliminary data.</text>
</comment>
<dbReference type="GO" id="GO:0000976">
    <property type="term" value="F:transcription cis-regulatory region binding"/>
    <property type="evidence" value="ECO:0007669"/>
    <property type="project" value="TreeGrafter"/>
</dbReference>
<dbReference type="AlphaFoldDB" id="A0A9X1SAQ8"/>
<dbReference type="InterPro" id="IPR001647">
    <property type="entry name" value="HTH_TetR"/>
</dbReference>
<organism evidence="6 7">
    <name type="scientific">Arthrobacter caoxuetaonis</name>
    <dbReference type="NCBI Taxonomy" id="2886935"/>
    <lineage>
        <taxon>Bacteria</taxon>
        <taxon>Bacillati</taxon>
        <taxon>Actinomycetota</taxon>
        <taxon>Actinomycetes</taxon>
        <taxon>Micrococcales</taxon>
        <taxon>Micrococcaceae</taxon>
        <taxon>Arthrobacter</taxon>
    </lineage>
</organism>
<evidence type="ECO:0000256" key="1">
    <source>
        <dbReference type="ARBA" id="ARBA00023015"/>
    </source>
</evidence>
<dbReference type="Gene3D" id="1.10.357.10">
    <property type="entry name" value="Tetracycline Repressor, domain 2"/>
    <property type="match status" value="1"/>
</dbReference>
<dbReference type="InterPro" id="IPR050109">
    <property type="entry name" value="HTH-type_TetR-like_transc_reg"/>
</dbReference>
<dbReference type="Pfam" id="PF16859">
    <property type="entry name" value="TetR_C_11"/>
    <property type="match status" value="1"/>
</dbReference>
<dbReference type="PANTHER" id="PTHR30055:SF149">
    <property type="entry name" value="TETR-FAMILY TRANSCRIPTIONAL REGULATOR"/>
    <property type="match status" value="1"/>
</dbReference>
<sequence>MVKAQDEPGRRTRLSAARQTEILAAAVELLEEVGYENLTMAAVAKRARCSTATIYRQWQGKPGLVMAALRSYSSIAQPADKDTGTLSGDLAAIMDDLGQVAESEMALLAALAHASMKDPMLAETMRKQLSAPAGSPLDRAIDRAVVRGEITVDEVTRRYCHHVFLSIPLARHLVEGSFPDPAYLKGFVETILLPVLAPRGGLR</sequence>